<sequence length="111" mass="12641">MSVPFARSLRKRMTPPEVRLRVRLRELRARGFHFRRQAPRLGYVLDFVCLKAGLVIEVDGDTHAMGTAPARDAIRDARLREEGMRVFRVTNAEVMENPDGVMEAILAELGH</sequence>
<dbReference type="EMBL" id="JBHSJF010000004">
    <property type="protein sequence ID" value="MFC5067234.1"/>
    <property type="molecule type" value="Genomic_DNA"/>
</dbReference>
<dbReference type="PANTHER" id="PTHR38590">
    <property type="entry name" value="BLL0828 PROTEIN"/>
    <property type="match status" value="1"/>
</dbReference>
<reference evidence="3" key="1">
    <citation type="journal article" date="2019" name="Int. J. Syst. Evol. Microbiol.">
        <title>The Global Catalogue of Microorganisms (GCM) 10K type strain sequencing project: providing services to taxonomists for standard genome sequencing and annotation.</title>
        <authorList>
            <consortium name="The Broad Institute Genomics Platform"/>
            <consortium name="The Broad Institute Genome Sequencing Center for Infectious Disease"/>
            <person name="Wu L."/>
            <person name="Ma J."/>
        </authorList>
    </citation>
    <scope>NUCLEOTIDE SEQUENCE [LARGE SCALE GENOMIC DNA]</scope>
    <source>
        <strain evidence="3">CGMCC 1.16444</strain>
    </source>
</reference>
<proteinExistence type="predicted"/>
<keyword evidence="2" id="KW-0540">Nuclease</keyword>
<feature type="domain" description="DUF559" evidence="1">
    <location>
        <begin position="5"/>
        <end position="109"/>
    </location>
</feature>
<dbReference type="Gene3D" id="3.40.960.10">
    <property type="entry name" value="VSR Endonuclease"/>
    <property type="match status" value="1"/>
</dbReference>
<dbReference type="InterPro" id="IPR011335">
    <property type="entry name" value="Restrct_endonuc-II-like"/>
</dbReference>
<evidence type="ECO:0000313" key="2">
    <source>
        <dbReference type="EMBL" id="MFC5067234.1"/>
    </source>
</evidence>
<keyword evidence="2" id="KW-0255">Endonuclease</keyword>
<dbReference type="CDD" id="cd01038">
    <property type="entry name" value="Endonuclease_DUF559"/>
    <property type="match status" value="1"/>
</dbReference>
<name>A0ABV9YYI4_9HYPH</name>
<comment type="caution">
    <text evidence="2">The sequence shown here is derived from an EMBL/GenBank/DDBJ whole genome shotgun (WGS) entry which is preliminary data.</text>
</comment>
<dbReference type="GO" id="GO:0004519">
    <property type="term" value="F:endonuclease activity"/>
    <property type="evidence" value="ECO:0007669"/>
    <property type="project" value="UniProtKB-KW"/>
</dbReference>
<keyword evidence="3" id="KW-1185">Reference proteome</keyword>
<dbReference type="SUPFAM" id="SSF52980">
    <property type="entry name" value="Restriction endonuclease-like"/>
    <property type="match status" value="1"/>
</dbReference>
<keyword evidence="2" id="KW-0378">Hydrolase</keyword>
<dbReference type="PANTHER" id="PTHR38590:SF1">
    <property type="entry name" value="BLL0828 PROTEIN"/>
    <property type="match status" value="1"/>
</dbReference>
<dbReference type="Proteomes" id="UP001595796">
    <property type="component" value="Unassembled WGS sequence"/>
</dbReference>
<protein>
    <submittedName>
        <fullName evidence="2">Endonuclease domain-containing protein</fullName>
    </submittedName>
</protein>
<evidence type="ECO:0000313" key="3">
    <source>
        <dbReference type="Proteomes" id="UP001595796"/>
    </source>
</evidence>
<dbReference type="InterPro" id="IPR007569">
    <property type="entry name" value="DUF559"/>
</dbReference>
<evidence type="ECO:0000259" key="1">
    <source>
        <dbReference type="Pfam" id="PF04480"/>
    </source>
</evidence>
<gene>
    <name evidence="2" type="ORF">ACFPFW_04300</name>
</gene>
<organism evidence="2 3">
    <name type="scientific">Flaviflagellibacter deserti</name>
    <dbReference type="NCBI Taxonomy" id="2267266"/>
    <lineage>
        <taxon>Bacteria</taxon>
        <taxon>Pseudomonadati</taxon>
        <taxon>Pseudomonadota</taxon>
        <taxon>Alphaproteobacteria</taxon>
        <taxon>Hyphomicrobiales</taxon>
        <taxon>Flaviflagellibacter</taxon>
    </lineage>
</organism>
<accession>A0ABV9YYI4</accession>
<dbReference type="Pfam" id="PF04480">
    <property type="entry name" value="DUF559"/>
    <property type="match status" value="1"/>
</dbReference>
<dbReference type="RefSeq" id="WP_114957152.1">
    <property type="nucleotide sequence ID" value="NZ_JBHSJF010000004.1"/>
</dbReference>
<dbReference type="InterPro" id="IPR047216">
    <property type="entry name" value="Endonuclease_DUF559_bact"/>
</dbReference>